<dbReference type="AlphaFoldDB" id="A0A095SF83"/>
<organism evidence="1 2">
    <name type="scientific">Alcanivorax nanhaiticus</name>
    <dbReference type="NCBI Taxonomy" id="1177154"/>
    <lineage>
        <taxon>Bacteria</taxon>
        <taxon>Pseudomonadati</taxon>
        <taxon>Pseudomonadota</taxon>
        <taxon>Gammaproteobacteria</taxon>
        <taxon>Oceanospirillales</taxon>
        <taxon>Alcanivoracaceae</taxon>
        <taxon>Alcanivorax</taxon>
    </lineage>
</organism>
<evidence type="ECO:0000313" key="2">
    <source>
        <dbReference type="Proteomes" id="UP000029444"/>
    </source>
</evidence>
<protein>
    <submittedName>
        <fullName evidence="1">Uncharacterized protein</fullName>
    </submittedName>
</protein>
<dbReference type="Proteomes" id="UP000029444">
    <property type="component" value="Unassembled WGS sequence"/>
</dbReference>
<name>A0A095SF83_9GAMM</name>
<sequence length="100" mass="11014">MLTATLRLFSEESGSSDYSPKTGETIAEICRSGQYNGGEQLQATSFKLQGATVTLVIFWVVPAILRLSAVTGLKDCWNVCRVESCNLRRSDPTLVQKRLT</sequence>
<gene>
    <name evidence="1" type="ORF">Y5S_03441</name>
</gene>
<proteinExistence type="predicted"/>
<reference evidence="1 2" key="1">
    <citation type="submission" date="2012-09" db="EMBL/GenBank/DDBJ databases">
        <title>Genome Sequence of alkane-degrading Bacterium Alcanivorax sp. 19-m-6.</title>
        <authorList>
            <person name="Lai Q."/>
            <person name="Shao Z."/>
        </authorList>
    </citation>
    <scope>NUCLEOTIDE SEQUENCE [LARGE SCALE GENOMIC DNA]</scope>
    <source>
        <strain evidence="1 2">19-m-6</strain>
    </source>
</reference>
<evidence type="ECO:0000313" key="1">
    <source>
        <dbReference type="EMBL" id="KGD63286.1"/>
    </source>
</evidence>
<comment type="caution">
    <text evidence="1">The sequence shown here is derived from an EMBL/GenBank/DDBJ whole genome shotgun (WGS) entry which is preliminary data.</text>
</comment>
<dbReference type="STRING" id="1177154.Y5S_03441"/>
<keyword evidence="2" id="KW-1185">Reference proteome</keyword>
<accession>A0A095SF83</accession>
<dbReference type="EMBL" id="ARXV01000019">
    <property type="protein sequence ID" value="KGD63286.1"/>
    <property type="molecule type" value="Genomic_DNA"/>
</dbReference>